<feature type="region of interest" description="Disordered" evidence="1">
    <location>
        <begin position="214"/>
        <end position="236"/>
    </location>
</feature>
<dbReference type="InterPro" id="IPR017166">
    <property type="entry name" value="UCP037290"/>
</dbReference>
<dbReference type="NCBIfam" id="NF033429">
    <property type="entry name" value="ImuA_translesion"/>
    <property type="match status" value="1"/>
</dbReference>
<sequence>MLSSVLRSPESIHPSLWRGTQLAQGRGPCVDTGDAAFSHELPGGGWPLGVLVELLIQQPGIGELRLLRPALEALGARPLILLEPPHMPNQTAFTHWGMPLDRLHLIRAPRGADALWAAEQILRAGSCGALLFWQDPIRHDALRRLHLAAQSSDTLFILFRPLSTLHHASPAPLRLALRPAQDSLHVEFVKRRGPARDLPLAVALGPSPLLLNRHAPVDRRPSTAPVPRSVPAHLVD</sequence>
<evidence type="ECO:0000313" key="2">
    <source>
        <dbReference type="EMBL" id="MCY0389560.1"/>
    </source>
</evidence>
<dbReference type="InterPro" id="IPR027417">
    <property type="entry name" value="P-loop_NTPase"/>
</dbReference>
<keyword evidence="3" id="KW-1185">Reference proteome</keyword>
<reference evidence="2" key="1">
    <citation type="submission" date="2022-11" db="EMBL/GenBank/DDBJ databases">
        <title>Robbsia betulipollinis sp. nov., isolated from pollen of birch (Betula pendula).</title>
        <authorList>
            <person name="Shi H."/>
            <person name="Ambika Manirajan B."/>
            <person name="Ratering S."/>
            <person name="Geissler-Plaum R."/>
            <person name="Schnell S."/>
        </authorList>
    </citation>
    <scope>NUCLEOTIDE SEQUENCE</scope>
    <source>
        <strain evidence="2">Bb-Pol-6</strain>
    </source>
</reference>
<dbReference type="Gene3D" id="3.40.50.300">
    <property type="entry name" value="P-loop containing nucleotide triphosphate hydrolases"/>
    <property type="match status" value="1"/>
</dbReference>
<name>A0ABT3ZSP1_9BURK</name>
<dbReference type="SUPFAM" id="SSF52540">
    <property type="entry name" value="P-loop containing nucleoside triphosphate hydrolases"/>
    <property type="match status" value="1"/>
</dbReference>
<dbReference type="Proteomes" id="UP001082899">
    <property type="component" value="Unassembled WGS sequence"/>
</dbReference>
<dbReference type="RefSeq" id="WP_267849455.1">
    <property type="nucleotide sequence ID" value="NZ_JAPMXC010000010.1"/>
</dbReference>
<protein>
    <submittedName>
        <fullName evidence="2">Translesion DNA synthesis-associated protein ImuA</fullName>
    </submittedName>
</protein>
<accession>A0ABT3ZSP1</accession>
<comment type="caution">
    <text evidence="2">The sequence shown here is derived from an EMBL/GenBank/DDBJ whole genome shotgun (WGS) entry which is preliminary data.</text>
</comment>
<evidence type="ECO:0000256" key="1">
    <source>
        <dbReference type="SAM" id="MobiDB-lite"/>
    </source>
</evidence>
<dbReference type="EMBL" id="JAPMXC010000010">
    <property type="protein sequence ID" value="MCY0389560.1"/>
    <property type="molecule type" value="Genomic_DNA"/>
</dbReference>
<organism evidence="2 3">
    <name type="scientific">Robbsia betulipollinis</name>
    <dbReference type="NCBI Taxonomy" id="2981849"/>
    <lineage>
        <taxon>Bacteria</taxon>
        <taxon>Pseudomonadati</taxon>
        <taxon>Pseudomonadota</taxon>
        <taxon>Betaproteobacteria</taxon>
        <taxon>Burkholderiales</taxon>
        <taxon>Burkholderiaceae</taxon>
        <taxon>Robbsia</taxon>
    </lineage>
</organism>
<gene>
    <name evidence="2" type="primary">imuA</name>
    <name evidence="2" type="ORF">OVY01_20655</name>
</gene>
<proteinExistence type="predicted"/>
<dbReference type="InterPro" id="IPR047610">
    <property type="entry name" value="ImuA_translesion"/>
</dbReference>
<evidence type="ECO:0000313" key="3">
    <source>
        <dbReference type="Proteomes" id="UP001082899"/>
    </source>
</evidence>
<dbReference type="PIRSF" id="PIRSF037290">
    <property type="entry name" value="UCP037290"/>
    <property type="match status" value="1"/>
</dbReference>